<comment type="caution">
    <text evidence="2">The sequence shown here is derived from an EMBL/GenBank/DDBJ whole genome shotgun (WGS) entry which is preliminary data.</text>
</comment>
<feature type="domain" description="TraG P-loop" evidence="1">
    <location>
        <begin position="222"/>
        <end position="527"/>
    </location>
</feature>
<name>A0A1F5MKH0_9BACT</name>
<evidence type="ECO:0000259" key="1">
    <source>
        <dbReference type="Pfam" id="PF19044"/>
    </source>
</evidence>
<dbReference type="Gene3D" id="3.40.50.300">
    <property type="entry name" value="P-loop containing nucleotide triphosphate hydrolases"/>
    <property type="match status" value="1"/>
</dbReference>
<protein>
    <recommendedName>
        <fullName evidence="1">TraG P-loop domain-containing protein</fullName>
    </recommendedName>
</protein>
<dbReference type="Gene3D" id="1.10.8.730">
    <property type="match status" value="1"/>
</dbReference>
<dbReference type="CDD" id="cd01127">
    <property type="entry name" value="TrwB_TraG_TraD_VirD4"/>
    <property type="match status" value="1"/>
</dbReference>
<dbReference type="AlphaFoldDB" id="A0A1F5MKH0"/>
<reference evidence="2 3" key="1">
    <citation type="journal article" date="2016" name="Nat. Commun.">
        <title>Thousands of microbial genomes shed light on interconnected biogeochemical processes in an aquifer system.</title>
        <authorList>
            <person name="Anantharaman K."/>
            <person name="Brown C.T."/>
            <person name="Hug L.A."/>
            <person name="Sharon I."/>
            <person name="Castelle C.J."/>
            <person name="Probst A.J."/>
            <person name="Thomas B.C."/>
            <person name="Singh A."/>
            <person name="Wilkins M.J."/>
            <person name="Karaoz U."/>
            <person name="Brodie E.L."/>
            <person name="Williams K.H."/>
            <person name="Hubbard S.S."/>
            <person name="Banfield J.F."/>
        </authorList>
    </citation>
    <scope>NUCLEOTIDE SEQUENCE [LARGE SCALE GENOMIC DNA]</scope>
</reference>
<evidence type="ECO:0000313" key="2">
    <source>
        <dbReference type="EMBL" id="OGE65809.1"/>
    </source>
</evidence>
<sequence length="564" mass="62817">MVNIQDVIAPTDIEVDFTHLRINQSLHRSFFVSNYPRFVTPNWLEPLISFNHSLSISMFIYPTQSSGILDDLRRKIAEMEATIQTDLQRGRAVDPSVEVALEDARELQSQLVRGAERFFQFGLYLTLPSPTEAELNNSSQLLKSTLGSISITAHPTTLQMEDGFISTLPVGQDQLYLIHNMDTTSLATTFPFTSSELTASEGVMYGINEHNESLIIFDRFSQENANMVVLASSGSGKSYMVKLETLRSLMFGTEVIIIDPEKEYVSLAQAAGGDYLNFTTTSPIKINPFDLPQDIDSNDNVLGQKILSLTAFLKLVLGELTAQESAVLDKALNSTYRLKGITQDPITQRGNIAPPLMEDLYKILLGMEEATAAELALRLERFIKGSLAGIFSAPSNINLSNQLTVFSVRDLPDQLRPLAMHLILDYIWTKVRSSLKKRVLIVDEAWYLMKYPDSANFLVELVKRARKYYLGVTTISQDVEDFLHQDRGKEVISNSAIQVLLKQAPSSIEGIGQAFNLSQGEKRLLLAAGIGRGLFFAGNTHVAMRVVASEEEHRLITTNPQELV</sequence>
<dbReference type="PANTHER" id="PTHR30121:SF6">
    <property type="entry name" value="SLR6007 PROTEIN"/>
    <property type="match status" value="1"/>
</dbReference>
<evidence type="ECO:0000313" key="3">
    <source>
        <dbReference type="Proteomes" id="UP000178017"/>
    </source>
</evidence>
<dbReference type="InterPro" id="IPR043964">
    <property type="entry name" value="P-loop_TraG"/>
</dbReference>
<gene>
    <name evidence="2" type="ORF">A3B49_03355</name>
</gene>
<dbReference type="PANTHER" id="PTHR30121">
    <property type="entry name" value="UNCHARACTERIZED PROTEIN YJGR-RELATED"/>
    <property type="match status" value="1"/>
</dbReference>
<organism evidence="2 3">
    <name type="scientific">Candidatus Daviesbacteria bacterium RIFCSPLOWO2_01_FULL_40_24</name>
    <dbReference type="NCBI Taxonomy" id="1797787"/>
    <lineage>
        <taxon>Bacteria</taxon>
        <taxon>Candidatus Daviesiibacteriota</taxon>
    </lineage>
</organism>
<dbReference type="Proteomes" id="UP000178017">
    <property type="component" value="Unassembled WGS sequence"/>
</dbReference>
<dbReference type="EMBL" id="MFDO01000005">
    <property type="protein sequence ID" value="OGE65809.1"/>
    <property type="molecule type" value="Genomic_DNA"/>
</dbReference>
<dbReference type="Pfam" id="PF19044">
    <property type="entry name" value="P-loop_TraG"/>
    <property type="match status" value="1"/>
</dbReference>
<dbReference type="InterPro" id="IPR027417">
    <property type="entry name" value="P-loop_NTPase"/>
</dbReference>
<dbReference type="NCBIfam" id="NF045971">
    <property type="entry name" value="conju_CD1110"/>
    <property type="match status" value="1"/>
</dbReference>
<dbReference type="SUPFAM" id="SSF52540">
    <property type="entry name" value="P-loop containing nucleoside triphosphate hydrolases"/>
    <property type="match status" value="1"/>
</dbReference>
<accession>A0A1F5MKH0</accession>
<dbReference type="InterPro" id="IPR051162">
    <property type="entry name" value="T4SS_component"/>
</dbReference>
<proteinExistence type="predicted"/>